<comment type="cofactor">
    <cofactor evidence="1">
        <name>Zn(2+)</name>
        <dbReference type="ChEBI" id="CHEBI:29105"/>
    </cofactor>
</comment>
<dbReference type="PANTHER" id="PTHR46233">
    <property type="entry name" value="HYDROXYACYLGLUTATHIONE HYDROLASE GLOC"/>
    <property type="match status" value="1"/>
</dbReference>
<dbReference type="InterPro" id="IPR001279">
    <property type="entry name" value="Metallo-B-lactamas"/>
</dbReference>
<dbReference type="CDD" id="cd07737">
    <property type="entry name" value="YcbL-like_MBL-fold"/>
    <property type="match status" value="1"/>
</dbReference>
<organism evidence="6 7">
    <name type="scientific">Pseudoalteromonas qingdaonensis</name>
    <dbReference type="NCBI Taxonomy" id="3131913"/>
    <lineage>
        <taxon>Bacteria</taxon>
        <taxon>Pseudomonadati</taxon>
        <taxon>Pseudomonadota</taxon>
        <taxon>Gammaproteobacteria</taxon>
        <taxon>Alteromonadales</taxon>
        <taxon>Pseudoalteromonadaceae</taxon>
        <taxon>Pseudoalteromonas</taxon>
    </lineage>
</organism>
<accession>A0ABU9MX53</accession>
<keyword evidence="7" id="KW-1185">Reference proteome</keyword>
<evidence type="ECO:0000256" key="3">
    <source>
        <dbReference type="ARBA" id="ARBA00022801"/>
    </source>
</evidence>
<dbReference type="RefSeq" id="WP_342676405.1">
    <property type="nucleotide sequence ID" value="NZ_JBCGCU010000002.1"/>
</dbReference>
<comment type="caution">
    <text evidence="6">The sequence shown here is derived from an EMBL/GenBank/DDBJ whole genome shotgun (WGS) entry which is preliminary data.</text>
</comment>
<proteinExistence type="predicted"/>
<keyword evidence="3" id="KW-0378">Hydrolase</keyword>
<dbReference type="InterPro" id="IPR036866">
    <property type="entry name" value="RibonucZ/Hydroxyglut_hydro"/>
</dbReference>
<dbReference type="InterPro" id="IPR051453">
    <property type="entry name" value="MBL_Glyoxalase_II"/>
</dbReference>
<reference evidence="6 7" key="1">
    <citation type="submission" date="2024-03" db="EMBL/GenBank/DDBJ databases">
        <title>Pseudoalteromonas qingdaonensis sp. nov., isolated from the intestines of marine benthic organisms.</title>
        <authorList>
            <person name="Lin X."/>
            <person name="Fang S."/>
            <person name="Hu X."/>
        </authorList>
    </citation>
    <scope>NUCLEOTIDE SEQUENCE [LARGE SCALE GENOMIC DNA]</scope>
    <source>
        <strain evidence="6 7">YIC-827</strain>
    </source>
</reference>
<evidence type="ECO:0000256" key="4">
    <source>
        <dbReference type="ARBA" id="ARBA00022833"/>
    </source>
</evidence>
<name>A0ABU9MX53_9GAMM</name>
<evidence type="ECO:0000256" key="1">
    <source>
        <dbReference type="ARBA" id="ARBA00001947"/>
    </source>
</evidence>
<dbReference type="Pfam" id="PF00753">
    <property type="entry name" value="Lactamase_B"/>
    <property type="match status" value="1"/>
</dbReference>
<feature type="domain" description="Metallo-beta-lactamase" evidence="5">
    <location>
        <begin position="12"/>
        <end position="192"/>
    </location>
</feature>
<evidence type="ECO:0000313" key="7">
    <source>
        <dbReference type="Proteomes" id="UP001447008"/>
    </source>
</evidence>
<dbReference type="EMBL" id="JBCGCU010000002">
    <property type="protein sequence ID" value="MEM0514538.1"/>
    <property type="molecule type" value="Genomic_DNA"/>
</dbReference>
<evidence type="ECO:0000256" key="2">
    <source>
        <dbReference type="ARBA" id="ARBA00022723"/>
    </source>
</evidence>
<dbReference type="SUPFAM" id="SSF56281">
    <property type="entry name" value="Metallo-hydrolase/oxidoreductase"/>
    <property type="match status" value="1"/>
</dbReference>
<evidence type="ECO:0000259" key="5">
    <source>
        <dbReference type="SMART" id="SM00849"/>
    </source>
</evidence>
<keyword evidence="4" id="KW-0862">Zinc</keyword>
<dbReference type="Proteomes" id="UP001447008">
    <property type="component" value="Unassembled WGS sequence"/>
</dbReference>
<sequence>MKILTVPVTPFQQNCRILVCTSSNKAAIVDPGGDAQKIVATLNELELVPEAIWLTHGHLDHVGAADELAMAYNLDIIGPHIDEKFWFDALPQQAQMFGFAPRPAFWPTNWLSHGDTLTLGELSFEVRHCPGHTPGHVIFVEQTQKQVLVGDVIFKGSIGRTDFPKGDAPTLIASIKSQVLSLSDDFVILSGHGENTTVGHERATNPFISGRFG</sequence>
<keyword evidence="2" id="KW-0479">Metal-binding</keyword>
<gene>
    <name evidence="6" type="ORF">WCN91_03640</name>
</gene>
<evidence type="ECO:0000313" key="6">
    <source>
        <dbReference type="EMBL" id="MEM0514538.1"/>
    </source>
</evidence>
<dbReference type="Gene3D" id="3.60.15.10">
    <property type="entry name" value="Ribonuclease Z/Hydroxyacylglutathione hydrolase-like"/>
    <property type="match status" value="1"/>
</dbReference>
<dbReference type="PANTHER" id="PTHR46233:SF3">
    <property type="entry name" value="HYDROXYACYLGLUTATHIONE HYDROLASE GLOC"/>
    <property type="match status" value="1"/>
</dbReference>
<dbReference type="SMART" id="SM00849">
    <property type="entry name" value="Lactamase_B"/>
    <property type="match status" value="1"/>
</dbReference>
<protein>
    <submittedName>
        <fullName evidence="6">MBL fold metallo-hydrolase</fullName>
    </submittedName>
</protein>